<dbReference type="GeneID" id="93044985"/>
<keyword evidence="1" id="KW-0472">Membrane</keyword>
<evidence type="ECO:0000256" key="1">
    <source>
        <dbReference type="SAM" id="Phobius"/>
    </source>
</evidence>
<dbReference type="EMBL" id="JAMRYU010000006">
    <property type="protein sequence ID" value="MDC4239986.1"/>
    <property type="molecule type" value="Genomic_DNA"/>
</dbReference>
<evidence type="ECO:0000313" key="2">
    <source>
        <dbReference type="EMBL" id="MDC4239986.1"/>
    </source>
</evidence>
<gene>
    <name evidence="2" type="ORF">NE398_07400</name>
</gene>
<sequence length="56" mass="6689">MEPLYILVLLLQFVIPIALIIFIVRVLIIQKRLKNEVEKLNMQLKEIIDKKSEEQK</sequence>
<keyword evidence="1" id="KW-0812">Transmembrane</keyword>
<feature type="transmembrane region" description="Helical" evidence="1">
    <location>
        <begin position="6"/>
        <end position="28"/>
    </location>
</feature>
<keyword evidence="1" id="KW-1133">Transmembrane helix</keyword>
<organism evidence="2 3">
    <name type="scientific">Clostridium tertium</name>
    <dbReference type="NCBI Taxonomy" id="1559"/>
    <lineage>
        <taxon>Bacteria</taxon>
        <taxon>Bacillati</taxon>
        <taxon>Bacillota</taxon>
        <taxon>Clostridia</taxon>
        <taxon>Eubacteriales</taxon>
        <taxon>Clostridiaceae</taxon>
        <taxon>Clostridium</taxon>
    </lineage>
</organism>
<dbReference type="Proteomes" id="UP001141183">
    <property type="component" value="Unassembled WGS sequence"/>
</dbReference>
<evidence type="ECO:0008006" key="4">
    <source>
        <dbReference type="Google" id="ProtNLM"/>
    </source>
</evidence>
<comment type="caution">
    <text evidence="2">The sequence shown here is derived from an EMBL/GenBank/DDBJ whole genome shotgun (WGS) entry which is preliminary data.</text>
</comment>
<name>A0A9X3XKE4_9CLOT</name>
<protein>
    <recommendedName>
        <fullName evidence="4">DUF4083 domain-containing protein</fullName>
    </recommendedName>
</protein>
<dbReference type="AlphaFoldDB" id="A0A9X3XKE4"/>
<proteinExistence type="predicted"/>
<accession>A0A9X3XKE4</accession>
<keyword evidence="3" id="KW-1185">Reference proteome</keyword>
<dbReference type="RefSeq" id="WP_008678999.1">
    <property type="nucleotide sequence ID" value="NZ_BAAACM010000021.1"/>
</dbReference>
<reference evidence="2" key="1">
    <citation type="submission" date="2022-05" db="EMBL/GenBank/DDBJ databases">
        <title>Draft genome sequence of Clostridium tertium strain CP3 isolated from Peru.</title>
        <authorList>
            <person name="Hurtado R."/>
            <person name="Lima L."/>
            <person name="Sousa T."/>
            <person name="Jaiswal A.K."/>
            <person name="Tiwari S."/>
            <person name="Maturrano L."/>
            <person name="Brenig B."/>
            <person name="Azevedo V."/>
        </authorList>
    </citation>
    <scope>NUCLEOTIDE SEQUENCE</scope>
    <source>
        <strain evidence="2">CP3</strain>
    </source>
</reference>
<evidence type="ECO:0000313" key="3">
    <source>
        <dbReference type="Proteomes" id="UP001141183"/>
    </source>
</evidence>